<evidence type="ECO:0000313" key="2">
    <source>
        <dbReference type="Proteomes" id="UP000663860"/>
    </source>
</evidence>
<proteinExistence type="predicted"/>
<accession>A0A815SN82</accession>
<gene>
    <name evidence="1" type="ORF">IZO911_LOCUS44628</name>
</gene>
<evidence type="ECO:0000313" key="1">
    <source>
        <dbReference type="EMBL" id="CAF1493772.1"/>
    </source>
</evidence>
<dbReference type="AlphaFoldDB" id="A0A815SN82"/>
<dbReference type="Proteomes" id="UP000663860">
    <property type="component" value="Unassembled WGS sequence"/>
</dbReference>
<reference evidence="1" key="1">
    <citation type="submission" date="2021-02" db="EMBL/GenBank/DDBJ databases">
        <authorList>
            <person name="Nowell W R."/>
        </authorList>
    </citation>
    <scope>NUCLEOTIDE SEQUENCE</scope>
</reference>
<name>A0A815SN82_9BILA</name>
<dbReference type="EMBL" id="CAJNOE010002837">
    <property type="protein sequence ID" value="CAF1493772.1"/>
    <property type="molecule type" value="Genomic_DNA"/>
</dbReference>
<comment type="caution">
    <text evidence="1">The sequence shown here is derived from an EMBL/GenBank/DDBJ whole genome shotgun (WGS) entry which is preliminary data.</text>
</comment>
<protein>
    <submittedName>
        <fullName evidence="1">Uncharacterized protein</fullName>
    </submittedName>
</protein>
<organism evidence="1 2">
    <name type="scientific">Adineta steineri</name>
    <dbReference type="NCBI Taxonomy" id="433720"/>
    <lineage>
        <taxon>Eukaryota</taxon>
        <taxon>Metazoa</taxon>
        <taxon>Spiralia</taxon>
        <taxon>Gnathifera</taxon>
        <taxon>Rotifera</taxon>
        <taxon>Eurotatoria</taxon>
        <taxon>Bdelloidea</taxon>
        <taxon>Adinetida</taxon>
        <taxon>Adinetidae</taxon>
        <taxon>Adineta</taxon>
    </lineage>
</organism>
<feature type="non-terminal residue" evidence="1">
    <location>
        <position position="136"/>
    </location>
</feature>
<sequence>MVLRKLSKHEHESRIIVDTNTSIRKFVISNDDYEAAVQAHKLSPKSKWLVVRNNIHKIRSWGLIRRMSVIDQPFQDWYLFFQMRRELKRAEDKIRAIQYRSDFVPVHYFELPLGDARVQRYNVSHVKPTDGIYYAG</sequence>